<keyword evidence="2" id="KW-1185">Reference proteome</keyword>
<evidence type="ECO:0000313" key="1">
    <source>
        <dbReference type="EMBL" id="OCK87507.1"/>
    </source>
</evidence>
<gene>
    <name evidence="1" type="ORF">K441DRAFT_593873</name>
</gene>
<accession>A0ACC8EMV3</accession>
<protein>
    <submittedName>
        <fullName evidence="1">STAG-domain-containing protein</fullName>
    </submittedName>
</protein>
<organism evidence="1 2">
    <name type="scientific">Cenococcum geophilum 1.58</name>
    <dbReference type="NCBI Taxonomy" id="794803"/>
    <lineage>
        <taxon>Eukaryota</taxon>
        <taxon>Fungi</taxon>
        <taxon>Dikarya</taxon>
        <taxon>Ascomycota</taxon>
        <taxon>Pezizomycotina</taxon>
        <taxon>Dothideomycetes</taxon>
        <taxon>Pleosporomycetidae</taxon>
        <taxon>Gloniales</taxon>
        <taxon>Gloniaceae</taxon>
        <taxon>Cenococcum</taxon>
    </lineage>
</organism>
<evidence type="ECO:0000313" key="2">
    <source>
        <dbReference type="Proteomes" id="UP000250078"/>
    </source>
</evidence>
<name>A0ACC8EMV3_9PEZI</name>
<dbReference type="Proteomes" id="UP000250078">
    <property type="component" value="Unassembled WGS sequence"/>
</dbReference>
<proteinExistence type="predicted"/>
<sequence>MPARLSSMEVSSPDPDTQTGATRRKSGRVIRKPEFLAASSPTGSAKRKRTEQDEEDVGMGDDTSEEEVDDESEGEPDEEEVREKKRAKKGKKAARKPAPKKSKTNGETVSLAIRPAASGKAKKPRKARPLKNAPAKEAEGLYAEVFTQGHTLKDVAAQWVSDFNKHESRAVAEIVNFVLKCAGCDLKVDIHDIEDPDSCANKLTDIQEEYQAQNITDYPLIAKGKGTASFKHSLAGFFNSLIETLAKSGLLFDNIELIENIEVWISTMSSAGNRPFRHTATVVSLAIVSALCDVGKDLVENTAMTLRQSESEAKKARVNKGRVAALEKKAKESGQRQEVLDGFIRDWFDTVFVHRYRDVDPKIRVECVEALSEWIMTYPDLFFDGHHLRYLGWVLSDTHAPTRHEVVKQLQKLFRDKDKLGGLKTFTERFRARIVEMATRDAEATVRAASVELLDILREAGLLEPDDIDSVGRLIFDSEPRVRKAVVGFFAENINGTYENQIDEMGGQEALQEALVTVENNDNDSPRLEWLKLKCLVEQLAIYDSEEAELPSQIEQIPGSHFTLIAAGIESRFSLAAQALYDYIPEIRQWEVLAGYLLFDHSQTTQNGSTEDVDMMLQQNCKLTEREEIILLEILNATVKLRLSHASESDKDKKTKKTKAQKRELFETQEEAASHLAVLIPRLLKKFGALPDAASSVLNLERVLNLDVFQELRQDSTLAALLDDINKQFLTHGNERVLMEASEALRHAQSYEELKEITEGRVQALWDETMNAFNTLKKGRDLTTRGSLSANVLTGVSNTVLRIANLASISDCTEILETAPAAPPIDALIDLVGRGVPAADLDPETDAQEDVLTSTTFRALLPYFMWKVSHWATHLQAGTAIPDADVTAVAERRDACIIALTQVMEERRAADDLRLDAACLLLDLYNMFPALRTARARASAKQARGSRGAGDDDWEALEQEVDAPVQRLLLSILGAAEKAFAKRAGKTLEAGDVDDEPVDPDEEPESESEDEDDDIDEAAREEKQHRALIAEQRLCELGSRMVMGIAAGVLDGKEGKKGEIGPVRKRLERNRARLGQNWKEVVAHLDVAKKEKAKGGVKARAKAKQPQGKAGSKEKSTKSKEIIIEDDEDDEEERGEEDEGEGEEELRARGLVEDEIEDEENEAVPAPTDEVESVLGD</sequence>
<dbReference type="EMBL" id="KV748260">
    <property type="protein sequence ID" value="OCK87507.1"/>
    <property type="molecule type" value="Genomic_DNA"/>
</dbReference>
<reference evidence="1 2" key="1">
    <citation type="journal article" date="2016" name="Nat. Commun.">
        <title>Ectomycorrhizal ecology is imprinted in the genome of the dominant symbiotic fungus Cenococcum geophilum.</title>
        <authorList>
            <consortium name="DOE Joint Genome Institute"/>
            <person name="Peter M."/>
            <person name="Kohler A."/>
            <person name="Ohm R.A."/>
            <person name="Kuo A."/>
            <person name="Krutzmann J."/>
            <person name="Morin E."/>
            <person name="Arend M."/>
            <person name="Barry K.W."/>
            <person name="Binder M."/>
            <person name="Choi C."/>
            <person name="Clum A."/>
            <person name="Copeland A."/>
            <person name="Grisel N."/>
            <person name="Haridas S."/>
            <person name="Kipfer T."/>
            <person name="LaButti K."/>
            <person name="Lindquist E."/>
            <person name="Lipzen A."/>
            <person name="Maire R."/>
            <person name="Meier B."/>
            <person name="Mihaltcheva S."/>
            <person name="Molinier V."/>
            <person name="Murat C."/>
            <person name="Poggeler S."/>
            <person name="Quandt C.A."/>
            <person name="Sperisen C."/>
            <person name="Tritt A."/>
            <person name="Tisserant E."/>
            <person name="Crous P.W."/>
            <person name="Henrissat B."/>
            <person name="Nehls U."/>
            <person name="Egli S."/>
            <person name="Spatafora J.W."/>
            <person name="Grigoriev I.V."/>
            <person name="Martin F.M."/>
        </authorList>
    </citation>
    <scope>NUCLEOTIDE SEQUENCE [LARGE SCALE GENOMIC DNA]</scope>
    <source>
        <strain evidence="1 2">1.58</strain>
    </source>
</reference>